<evidence type="ECO:0000313" key="2">
    <source>
        <dbReference type="Proteomes" id="UP000479190"/>
    </source>
</evidence>
<keyword evidence="2" id="KW-1185">Reference proteome</keyword>
<dbReference type="EMBL" id="CADCXV010000391">
    <property type="protein sequence ID" value="CAB0029983.1"/>
    <property type="molecule type" value="Genomic_DNA"/>
</dbReference>
<gene>
    <name evidence="1" type="ORF">TBRA_LOCUS1999</name>
</gene>
<proteinExistence type="predicted"/>
<dbReference type="AlphaFoldDB" id="A0A6H5I4M9"/>
<dbReference type="Proteomes" id="UP000479190">
    <property type="component" value="Unassembled WGS sequence"/>
</dbReference>
<sequence>MRCRKNQSRRTHTCNVHTLTHSHRRGAPGLTYIYTRERKRKRSEASIYSSTRGAAAPPQVSRLYTQYACTTPREEDALLGRSGQWMRERLCIVDTSLAALHRITVCVCVVHSLRPRSIGPITV</sequence>
<accession>A0A6H5I4M9</accession>
<evidence type="ECO:0000313" key="1">
    <source>
        <dbReference type="EMBL" id="CAB0029983.1"/>
    </source>
</evidence>
<name>A0A6H5I4M9_9HYME</name>
<organism evidence="1 2">
    <name type="scientific">Trichogramma brassicae</name>
    <dbReference type="NCBI Taxonomy" id="86971"/>
    <lineage>
        <taxon>Eukaryota</taxon>
        <taxon>Metazoa</taxon>
        <taxon>Ecdysozoa</taxon>
        <taxon>Arthropoda</taxon>
        <taxon>Hexapoda</taxon>
        <taxon>Insecta</taxon>
        <taxon>Pterygota</taxon>
        <taxon>Neoptera</taxon>
        <taxon>Endopterygota</taxon>
        <taxon>Hymenoptera</taxon>
        <taxon>Apocrita</taxon>
        <taxon>Proctotrupomorpha</taxon>
        <taxon>Chalcidoidea</taxon>
        <taxon>Trichogrammatidae</taxon>
        <taxon>Trichogramma</taxon>
    </lineage>
</organism>
<protein>
    <submittedName>
        <fullName evidence="1">Uncharacterized protein</fullName>
    </submittedName>
</protein>
<reference evidence="1 2" key="1">
    <citation type="submission" date="2020-02" db="EMBL/GenBank/DDBJ databases">
        <authorList>
            <person name="Ferguson B K."/>
        </authorList>
    </citation>
    <scope>NUCLEOTIDE SEQUENCE [LARGE SCALE GENOMIC DNA]</scope>
</reference>